<accession>A0ABV6CFQ8</accession>
<keyword evidence="2" id="KW-0548">Nucleotidyltransferase</keyword>
<dbReference type="Proteomes" id="UP001589795">
    <property type="component" value="Unassembled WGS sequence"/>
</dbReference>
<reference evidence="2 3" key="1">
    <citation type="submission" date="2024-09" db="EMBL/GenBank/DDBJ databases">
        <authorList>
            <person name="Sun Q."/>
            <person name="Mori K."/>
        </authorList>
    </citation>
    <scope>NUCLEOTIDE SEQUENCE [LARGE SCALE GENOMIC DNA]</scope>
    <source>
        <strain evidence="2 3">CCM 7904</strain>
    </source>
</reference>
<evidence type="ECO:0000313" key="2">
    <source>
        <dbReference type="EMBL" id="MFC0199554.1"/>
    </source>
</evidence>
<gene>
    <name evidence="2" type="primary">rfbF</name>
    <name evidence="2" type="ORF">ACFFIZ_04295</name>
</gene>
<dbReference type="InterPro" id="IPR046981">
    <property type="entry name" value="G1P_cyt_trans"/>
</dbReference>
<feature type="domain" description="Nucleotidyl transferase" evidence="1">
    <location>
        <begin position="2"/>
        <end position="202"/>
    </location>
</feature>
<dbReference type="Pfam" id="PF00483">
    <property type="entry name" value="NTP_transferase"/>
    <property type="match status" value="1"/>
</dbReference>
<dbReference type="PANTHER" id="PTHR47183">
    <property type="entry name" value="GLUCOSE-1-PHOSPHATE CYTIDYLYLTRANSFERASE-RELATED"/>
    <property type="match status" value="1"/>
</dbReference>
<dbReference type="GO" id="GO:0047343">
    <property type="term" value="F:glucose-1-phosphate cytidylyltransferase activity"/>
    <property type="evidence" value="ECO:0007669"/>
    <property type="project" value="UniProtKB-EC"/>
</dbReference>
<organism evidence="2 3">
    <name type="scientific">Paracoccus rhizosphaerae</name>
    <dbReference type="NCBI Taxonomy" id="1133347"/>
    <lineage>
        <taxon>Bacteria</taxon>
        <taxon>Pseudomonadati</taxon>
        <taxon>Pseudomonadota</taxon>
        <taxon>Alphaproteobacteria</taxon>
        <taxon>Rhodobacterales</taxon>
        <taxon>Paracoccaceae</taxon>
        <taxon>Paracoccus</taxon>
    </lineage>
</organism>
<dbReference type="CDD" id="cd02524">
    <property type="entry name" value="G1P_cytidylyltransferase"/>
    <property type="match status" value="1"/>
</dbReference>
<keyword evidence="2" id="KW-0808">Transferase</keyword>
<dbReference type="EC" id="2.7.7.33" evidence="2"/>
<dbReference type="InterPro" id="IPR013446">
    <property type="entry name" value="G1P_cyt_trans-like"/>
</dbReference>
<dbReference type="NCBIfam" id="TIGR02623">
    <property type="entry name" value="G1P_cyt_trans"/>
    <property type="match status" value="1"/>
</dbReference>
<dbReference type="InterPro" id="IPR005835">
    <property type="entry name" value="NTP_transferase_dom"/>
</dbReference>
<comment type="caution">
    <text evidence="2">The sequence shown here is derived from an EMBL/GenBank/DDBJ whole genome shotgun (WGS) entry which is preliminary data.</text>
</comment>
<dbReference type="PANTHER" id="PTHR47183:SF1">
    <property type="entry name" value="GLUCOSE-1-PHOSPHATE CYTIDYLYLTRANSFERASE"/>
    <property type="match status" value="1"/>
</dbReference>
<sequence length="258" mass="28769">MKAVILAGGYGTRLSEETGVVPKPLLEIGGRPILWHIMKIYGAHGITDFVICCGYKGTLIKEYFLNYFNRNSDFTIDLSSNSVEITHTAIEPWRVTLADTGLETMTGGRIKRIAPYVGNETFCLTYGDGVSDIDIGKLVEFHRQQGTMATVTAVRQPGRFGTLDLSEDVTRVNAIREKSVLDGQTINGGFFVLEPSIFDLIEGDSTVWEEAPLQGLVSSGQLSVFRHGGFWQNMDTLRDKNLLQSMWDSNNPPWRIWN</sequence>
<evidence type="ECO:0000259" key="1">
    <source>
        <dbReference type="Pfam" id="PF00483"/>
    </source>
</evidence>
<proteinExistence type="predicted"/>
<dbReference type="EMBL" id="JBHLWQ010000044">
    <property type="protein sequence ID" value="MFC0199554.1"/>
    <property type="molecule type" value="Genomic_DNA"/>
</dbReference>
<dbReference type="Gene3D" id="3.90.550.10">
    <property type="entry name" value="Spore Coat Polysaccharide Biosynthesis Protein SpsA, Chain A"/>
    <property type="match status" value="1"/>
</dbReference>
<dbReference type="SUPFAM" id="SSF53448">
    <property type="entry name" value="Nucleotide-diphospho-sugar transferases"/>
    <property type="match status" value="1"/>
</dbReference>
<keyword evidence="3" id="KW-1185">Reference proteome</keyword>
<evidence type="ECO:0000313" key="3">
    <source>
        <dbReference type="Proteomes" id="UP001589795"/>
    </source>
</evidence>
<dbReference type="InterPro" id="IPR029044">
    <property type="entry name" value="Nucleotide-diphossugar_trans"/>
</dbReference>
<dbReference type="RefSeq" id="WP_265508841.1">
    <property type="nucleotide sequence ID" value="NZ_JAOTBE010000122.1"/>
</dbReference>
<name>A0ABV6CFQ8_9RHOB</name>
<protein>
    <submittedName>
        <fullName evidence="2">Glucose-1-phosphate cytidylyltransferase</fullName>
        <ecNumber evidence="2">2.7.7.33</ecNumber>
    </submittedName>
</protein>